<sequence length="757" mass="85610">MSTEAADQPDLYIVPKVEDTSDDMEFSSNISAVNTTQRNIPSEESLEGILQPFTCDVCDIRAEAKYLCTDCGHNICSYCFGYHEKYTIGHHVQIITALCHLTASEQEDTLKAKVRKQAKVMESLLSQLAEEKQVLEQQMWAAEDDIDRRFTAGQKVMAEIRDECLASLRHAVHMFHDRLQNETRAARSKQKQLSQLLSRWDTNSSPQQAEKDIENMLLSDGDLKSYQDRLVKGRSISFFAYKIKESSVRLSSLSSHVRDFMGSLEPSRVIEEYSILADEPEENLYAESAHNLSAGQSLVLDSTTKDVDQAPNREMKSRLDGMLVMLTQLEERVVALGTENVLLRRELKDFKNRSSQLQTISTNLPNKPEDSRGDGNAIDIDATKSTCSPSEKEEPPSENGSTTFKKSLQTHSQIQDDPDVQGQRDAQQEVSTPGTQRALRFSANVRIPKHHLDLNQENKSKFQERPKPGTAKRIKKQSSPTKAKKCQKIQEQAVEVTKKSSDGSQNATTSVQFLPLFRQPAVALVRINPQKEILVMNSGAKSDQTEIPNQVKELGKLVTEPSEGKRERKLRRCCYPSCEGNNGDNITMPKSTQQVQLPESVEVKVRSVRIGSMRALATSVNFKDDRLLFQITSVFNQDTYCFEVMVEDLTCIQFTLNKTQPLIFIKVTASCAENLCKILKMSERPPEMFNPYSYDLQKSFIVVIIEEFLDESQIRNLFQHYRSAHPFSPNFLRELANEDANLLLVKSSPPLLSHHTI</sequence>
<evidence type="ECO:0000259" key="4">
    <source>
        <dbReference type="PROSITE" id="PS50119"/>
    </source>
</evidence>
<gene>
    <name evidence="5" type="ORF">C0Q70_05849</name>
</gene>
<dbReference type="AlphaFoldDB" id="A0A2T7PMD1"/>
<feature type="compositionally biased region" description="Basic and acidic residues" evidence="3">
    <location>
        <begin position="450"/>
        <end position="467"/>
    </location>
</feature>
<feature type="domain" description="B box-type" evidence="4">
    <location>
        <begin position="50"/>
        <end position="95"/>
    </location>
</feature>
<dbReference type="OrthoDB" id="6218133at2759"/>
<evidence type="ECO:0000313" key="5">
    <source>
        <dbReference type="EMBL" id="PVD34573.1"/>
    </source>
</evidence>
<dbReference type="PROSITE" id="PS50119">
    <property type="entry name" value="ZF_BBOX"/>
    <property type="match status" value="1"/>
</dbReference>
<feature type="compositionally biased region" description="Polar residues" evidence="3">
    <location>
        <begin position="399"/>
        <end position="415"/>
    </location>
</feature>
<dbReference type="EMBL" id="PZQS01000003">
    <property type="protein sequence ID" value="PVD34573.1"/>
    <property type="molecule type" value="Genomic_DNA"/>
</dbReference>
<organism evidence="5 6">
    <name type="scientific">Pomacea canaliculata</name>
    <name type="common">Golden apple snail</name>
    <dbReference type="NCBI Taxonomy" id="400727"/>
    <lineage>
        <taxon>Eukaryota</taxon>
        <taxon>Metazoa</taxon>
        <taxon>Spiralia</taxon>
        <taxon>Lophotrochozoa</taxon>
        <taxon>Mollusca</taxon>
        <taxon>Gastropoda</taxon>
        <taxon>Caenogastropoda</taxon>
        <taxon>Architaenioglossa</taxon>
        <taxon>Ampullarioidea</taxon>
        <taxon>Ampullariidae</taxon>
        <taxon>Pomacea</taxon>
    </lineage>
</organism>
<evidence type="ECO:0000313" key="6">
    <source>
        <dbReference type="Proteomes" id="UP000245119"/>
    </source>
</evidence>
<evidence type="ECO:0000256" key="3">
    <source>
        <dbReference type="SAM" id="MobiDB-lite"/>
    </source>
</evidence>
<evidence type="ECO:0000256" key="1">
    <source>
        <dbReference type="PROSITE-ProRule" id="PRU00024"/>
    </source>
</evidence>
<keyword evidence="1" id="KW-0863">Zinc-finger</keyword>
<name>A0A2T7PMD1_POMCA</name>
<protein>
    <recommendedName>
        <fullName evidence="4">B box-type domain-containing protein</fullName>
    </recommendedName>
</protein>
<feature type="compositionally biased region" description="Polar residues" evidence="3">
    <location>
        <begin position="424"/>
        <end position="435"/>
    </location>
</feature>
<feature type="coiled-coil region" evidence="2">
    <location>
        <begin position="111"/>
        <end position="145"/>
    </location>
</feature>
<comment type="caution">
    <text evidence="5">The sequence shown here is derived from an EMBL/GenBank/DDBJ whole genome shotgun (WGS) entry which is preliminary data.</text>
</comment>
<feature type="compositionally biased region" description="Basic residues" evidence="3">
    <location>
        <begin position="470"/>
        <end position="487"/>
    </location>
</feature>
<proteinExistence type="predicted"/>
<dbReference type="InterPro" id="IPR000315">
    <property type="entry name" value="Znf_B-box"/>
</dbReference>
<feature type="coiled-coil region" evidence="2">
    <location>
        <begin position="312"/>
        <end position="346"/>
    </location>
</feature>
<evidence type="ECO:0000256" key="2">
    <source>
        <dbReference type="SAM" id="Coils"/>
    </source>
</evidence>
<feature type="region of interest" description="Disordered" evidence="3">
    <location>
        <begin position="354"/>
        <end position="487"/>
    </location>
</feature>
<dbReference type="Proteomes" id="UP000245119">
    <property type="component" value="Linkage Group LG3"/>
</dbReference>
<keyword evidence="6" id="KW-1185">Reference proteome</keyword>
<reference evidence="5 6" key="1">
    <citation type="submission" date="2018-04" db="EMBL/GenBank/DDBJ databases">
        <title>The genome of golden apple snail Pomacea canaliculata provides insight into stress tolerance and invasive adaptation.</title>
        <authorList>
            <person name="Liu C."/>
            <person name="Liu B."/>
            <person name="Ren Y."/>
            <person name="Zhang Y."/>
            <person name="Wang H."/>
            <person name="Li S."/>
            <person name="Jiang F."/>
            <person name="Yin L."/>
            <person name="Zhang G."/>
            <person name="Qian W."/>
            <person name="Fan W."/>
        </authorList>
    </citation>
    <scope>NUCLEOTIDE SEQUENCE [LARGE SCALE GENOMIC DNA]</scope>
    <source>
        <strain evidence="5">SZHN2017</strain>
        <tissue evidence="5">Muscle</tissue>
    </source>
</reference>
<keyword evidence="2" id="KW-0175">Coiled coil</keyword>
<dbReference type="GO" id="GO:0008270">
    <property type="term" value="F:zinc ion binding"/>
    <property type="evidence" value="ECO:0007669"/>
    <property type="project" value="UniProtKB-KW"/>
</dbReference>
<keyword evidence="1" id="KW-0479">Metal-binding</keyword>
<feature type="compositionally biased region" description="Polar residues" evidence="3">
    <location>
        <begin position="354"/>
        <end position="365"/>
    </location>
</feature>
<keyword evidence="1" id="KW-0862">Zinc</keyword>
<accession>A0A2T7PMD1</accession>